<dbReference type="AlphaFoldDB" id="A0A7X9XU97"/>
<dbReference type="Gene3D" id="3.40.630.30">
    <property type="match status" value="1"/>
</dbReference>
<dbReference type="InterPro" id="IPR050832">
    <property type="entry name" value="Bact_Acetyltransf"/>
</dbReference>
<gene>
    <name evidence="4" type="ORF">HF852_12065</name>
</gene>
<reference evidence="4 5" key="1">
    <citation type="submission" date="2020-04" db="EMBL/GenBank/DDBJ databases">
        <authorList>
            <person name="Hitch T.C.A."/>
            <person name="Wylensek D."/>
            <person name="Clavel T."/>
        </authorList>
    </citation>
    <scope>NUCLEOTIDE SEQUENCE [LARGE SCALE GENOMIC DNA]</scope>
    <source>
        <strain evidence="4 5">BL-383-APC-2I</strain>
    </source>
</reference>
<evidence type="ECO:0000256" key="2">
    <source>
        <dbReference type="ARBA" id="ARBA00023315"/>
    </source>
</evidence>
<dbReference type="PANTHER" id="PTHR43877">
    <property type="entry name" value="AMINOALKYLPHOSPHONATE N-ACETYLTRANSFERASE-RELATED-RELATED"/>
    <property type="match status" value="1"/>
</dbReference>
<organism evidence="4 5">
    <name type="scientific">Corynebacterium xerosis</name>
    <dbReference type="NCBI Taxonomy" id="1725"/>
    <lineage>
        <taxon>Bacteria</taxon>
        <taxon>Bacillati</taxon>
        <taxon>Actinomycetota</taxon>
        <taxon>Actinomycetes</taxon>
        <taxon>Mycobacteriales</taxon>
        <taxon>Corynebacteriaceae</taxon>
        <taxon>Corynebacterium</taxon>
    </lineage>
</organism>
<keyword evidence="2" id="KW-0012">Acyltransferase</keyword>
<keyword evidence="1 4" id="KW-0808">Transferase</keyword>
<dbReference type="PROSITE" id="PS51186">
    <property type="entry name" value="GNAT"/>
    <property type="match status" value="1"/>
</dbReference>
<dbReference type="CDD" id="cd04301">
    <property type="entry name" value="NAT_SF"/>
    <property type="match status" value="1"/>
</dbReference>
<accession>A0A7X9XU97</accession>
<name>A0A7X9XU97_9CORY</name>
<evidence type="ECO:0000259" key="3">
    <source>
        <dbReference type="PROSITE" id="PS51186"/>
    </source>
</evidence>
<dbReference type="Proteomes" id="UP000589552">
    <property type="component" value="Unassembled WGS sequence"/>
</dbReference>
<sequence length="181" mass="19679">MPTDAPVFRPATDEDRPIIRRLHRLTEVWDGDRDVDDDLGPKFAADDVKYVDRWSAERDGAIIAEIGGDVAGGAWLRHFTADDPGSGYISDEIPEVAIALEPDFTGRGLGKKLMAAALDFARDRGAPAVSLTVDENNERAYRSYFAAGFEFVGAGPDDVAAGADAPEAPNAPERYVMLHRF</sequence>
<dbReference type="SUPFAM" id="SSF55729">
    <property type="entry name" value="Acyl-CoA N-acyltransferases (Nat)"/>
    <property type="match status" value="1"/>
</dbReference>
<dbReference type="InterPro" id="IPR000182">
    <property type="entry name" value="GNAT_dom"/>
</dbReference>
<dbReference type="InterPro" id="IPR016181">
    <property type="entry name" value="Acyl_CoA_acyltransferase"/>
</dbReference>
<evidence type="ECO:0000313" key="5">
    <source>
        <dbReference type="Proteomes" id="UP000589552"/>
    </source>
</evidence>
<dbReference type="GO" id="GO:0016747">
    <property type="term" value="F:acyltransferase activity, transferring groups other than amino-acyl groups"/>
    <property type="evidence" value="ECO:0007669"/>
    <property type="project" value="InterPro"/>
</dbReference>
<dbReference type="Pfam" id="PF00583">
    <property type="entry name" value="Acetyltransf_1"/>
    <property type="match status" value="1"/>
</dbReference>
<evidence type="ECO:0000313" key="4">
    <source>
        <dbReference type="EMBL" id="NMF10323.1"/>
    </source>
</evidence>
<evidence type="ECO:0000256" key="1">
    <source>
        <dbReference type="ARBA" id="ARBA00022679"/>
    </source>
</evidence>
<comment type="caution">
    <text evidence="4">The sequence shown here is derived from an EMBL/GenBank/DDBJ whole genome shotgun (WGS) entry which is preliminary data.</text>
</comment>
<dbReference type="EMBL" id="JABAGA010000009">
    <property type="protein sequence ID" value="NMF10323.1"/>
    <property type="molecule type" value="Genomic_DNA"/>
</dbReference>
<dbReference type="RefSeq" id="WP_168938440.1">
    <property type="nucleotide sequence ID" value="NZ_JABAGA010000009.1"/>
</dbReference>
<proteinExistence type="predicted"/>
<protein>
    <submittedName>
        <fullName evidence="4">GNAT family N-acetyltransferase</fullName>
    </submittedName>
</protein>
<feature type="domain" description="N-acetyltransferase" evidence="3">
    <location>
        <begin position="6"/>
        <end position="172"/>
    </location>
</feature>